<gene>
    <name evidence="1" type="ORF">RPERSI_LOCUS2281</name>
</gene>
<name>A0ACA9L524_9GLOM</name>
<dbReference type="EMBL" id="CAJVQC010002441">
    <property type="protein sequence ID" value="CAG8511557.1"/>
    <property type="molecule type" value="Genomic_DNA"/>
</dbReference>
<protein>
    <submittedName>
        <fullName evidence="1">23829_t:CDS:1</fullName>
    </submittedName>
</protein>
<dbReference type="Proteomes" id="UP000789920">
    <property type="component" value="Unassembled WGS sequence"/>
</dbReference>
<keyword evidence="2" id="KW-1185">Reference proteome</keyword>
<evidence type="ECO:0000313" key="2">
    <source>
        <dbReference type="Proteomes" id="UP000789920"/>
    </source>
</evidence>
<proteinExistence type="predicted"/>
<evidence type="ECO:0000313" key="1">
    <source>
        <dbReference type="EMBL" id="CAG8511557.1"/>
    </source>
</evidence>
<organism evidence="1 2">
    <name type="scientific">Racocetra persica</name>
    <dbReference type="NCBI Taxonomy" id="160502"/>
    <lineage>
        <taxon>Eukaryota</taxon>
        <taxon>Fungi</taxon>
        <taxon>Fungi incertae sedis</taxon>
        <taxon>Mucoromycota</taxon>
        <taxon>Glomeromycotina</taxon>
        <taxon>Glomeromycetes</taxon>
        <taxon>Diversisporales</taxon>
        <taxon>Gigasporaceae</taxon>
        <taxon>Racocetra</taxon>
    </lineage>
</organism>
<accession>A0ACA9L524</accession>
<reference evidence="1" key="1">
    <citation type="submission" date="2021-06" db="EMBL/GenBank/DDBJ databases">
        <authorList>
            <person name="Kallberg Y."/>
            <person name="Tangrot J."/>
            <person name="Rosling A."/>
        </authorList>
    </citation>
    <scope>NUCLEOTIDE SEQUENCE</scope>
    <source>
        <strain evidence="1">MA461A</strain>
    </source>
</reference>
<sequence length="85" mass="9645">MSNDDSEIDSEIVKLNYYTQSNVSEIITTLESTVINILKGCIFTDCYIIVDGDIEDHFIEVKHFASAFLDLLKAEGKNYFEIPFG</sequence>
<comment type="caution">
    <text evidence="1">The sequence shown here is derived from an EMBL/GenBank/DDBJ whole genome shotgun (WGS) entry which is preliminary data.</text>
</comment>
<feature type="non-terminal residue" evidence="1">
    <location>
        <position position="85"/>
    </location>
</feature>